<dbReference type="AlphaFoldDB" id="A0AAD4THJ1"/>
<reference evidence="1" key="1">
    <citation type="submission" date="2022-04" db="EMBL/GenBank/DDBJ databases">
        <title>A functionally conserved STORR gene fusion in Papaver species that diverged 16.8 million years ago.</title>
        <authorList>
            <person name="Catania T."/>
        </authorList>
    </citation>
    <scope>NUCLEOTIDE SEQUENCE</scope>
    <source>
        <strain evidence="1">S-188037</strain>
    </source>
</reference>
<name>A0AAD4THJ1_9MAGN</name>
<comment type="caution">
    <text evidence="1">The sequence shown here is derived from an EMBL/GenBank/DDBJ whole genome shotgun (WGS) entry which is preliminary data.</text>
</comment>
<dbReference type="Proteomes" id="UP001202328">
    <property type="component" value="Unassembled WGS sequence"/>
</dbReference>
<sequence length="82" mass="9863">MFFKFANLLKRKVLCCYHPSIQDKYPLLIMERKEVNYYMKFYGEDDPTIRGSCGTCEFSYSNGNWIYSMRAAKMTLMTFLRR</sequence>
<keyword evidence="2" id="KW-1185">Reference proteome</keyword>
<gene>
    <name evidence="1" type="ORF">MKW98_016983</name>
</gene>
<proteinExistence type="predicted"/>
<evidence type="ECO:0000313" key="1">
    <source>
        <dbReference type="EMBL" id="KAI3960259.1"/>
    </source>
</evidence>
<organism evidence="1 2">
    <name type="scientific">Papaver atlanticum</name>
    <dbReference type="NCBI Taxonomy" id="357466"/>
    <lineage>
        <taxon>Eukaryota</taxon>
        <taxon>Viridiplantae</taxon>
        <taxon>Streptophyta</taxon>
        <taxon>Embryophyta</taxon>
        <taxon>Tracheophyta</taxon>
        <taxon>Spermatophyta</taxon>
        <taxon>Magnoliopsida</taxon>
        <taxon>Ranunculales</taxon>
        <taxon>Papaveraceae</taxon>
        <taxon>Papaveroideae</taxon>
        <taxon>Papaver</taxon>
    </lineage>
</organism>
<evidence type="ECO:0000313" key="2">
    <source>
        <dbReference type="Proteomes" id="UP001202328"/>
    </source>
</evidence>
<accession>A0AAD4THJ1</accession>
<dbReference type="EMBL" id="JAJJMB010000948">
    <property type="protein sequence ID" value="KAI3960259.1"/>
    <property type="molecule type" value="Genomic_DNA"/>
</dbReference>
<protein>
    <submittedName>
        <fullName evidence="1">Uncharacterized protein</fullName>
    </submittedName>
</protein>